<dbReference type="GO" id="GO:0004984">
    <property type="term" value="F:olfactory receptor activity"/>
    <property type="evidence" value="ECO:0007669"/>
    <property type="project" value="InterPro"/>
</dbReference>
<organism evidence="14 15">
    <name type="scientific">Varanus komodoensis</name>
    <name type="common">Komodo dragon</name>
    <dbReference type="NCBI Taxonomy" id="61221"/>
    <lineage>
        <taxon>Eukaryota</taxon>
        <taxon>Metazoa</taxon>
        <taxon>Chordata</taxon>
        <taxon>Craniata</taxon>
        <taxon>Vertebrata</taxon>
        <taxon>Euteleostomi</taxon>
        <taxon>Lepidosauria</taxon>
        <taxon>Squamata</taxon>
        <taxon>Bifurcata</taxon>
        <taxon>Unidentata</taxon>
        <taxon>Episquamata</taxon>
        <taxon>Toxicofera</taxon>
        <taxon>Anguimorpha</taxon>
        <taxon>Paleoanguimorpha</taxon>
        <taxon>Varanoidea</taxon>
        <taxon>Varanidae</taxon>
        <taxon>Varanus</taxon>
    </lineage>
</organism>
<dbReference type="GO" id="GO:0004930">
    <property type="term" value="F:G protein-coupled receptor activity"/>
    <property type="evidence" value="ECO:0007669"/>
    <property type="project" value="UniProtKB-KW"/>
</dbReference>
<dbReference type="PROSITE" id="PS50262">
    <property type="entry name" value="G_PROTEIN_RECEP_F1_2"/>
    <property type="match status" value="1"/>
</dbReference>
<dbReference type="Gene3D" id="1.20.1070.10">
    <property type="entry name" value="Rhodopsin 7-helix transmembrane proteins"/>
    <property type="match status" value="1"/>
</dbReference>
<feature type="domain" description="G-protein coupled receptors family 1 profile" evidence="13">
    <location>
        <begin position="49"/>
        <end position="298"/>
    </location>
</feature>
<feature type="transmembrane region" description="Helical" evidence="12">
    <location>
        <begin position="246"/>
        <end position="268"/>
    </location>
</feature>
<feature type="transmembrane region" description="Helical" evidence="12">
    <location>
        <begin position="205"/>
        <end position="234"/>
    </location>
</feature>
<keyword evidence="9 11" id="KW-0675">Receptor</keyword>
<evidence type="ECO:0000256" key="11">
    <source>
        <dbReference type="RuleBase" id="RU000688"/>
    </source>
</evidence>
<dbReference type="InterPro" id="IPR017452">
    <property type="entry name" value="GPCR_Rhodpsn_7TM"/>
</dbReference>
<dbReference type="PRINTS" id="PR00237">
    <property type="entry name" value="GPCRRHODOPSN"/>
</dbReference>
<feature type="transmembrane region" description="Helical" evidence="12">
    <location>
        <begin position="33"/>
        <end position="56"/>
    </location>
</feature>
<evidence type="ECO:0000259" key="13">
    <source>
        <dbReference type="PROSITE" id="PS50262"/>
    </source>
</evidence>
<dbReference type="FunFam" id="1.20.1070.10:FF:000015">
    <property type="entry name" value="Olfactory receptor"/>
    <property type="match status" value="1"/>
</dbReference>
<keyword evidence="5 12" id="KW-0552">Olfaction</keyword>
<keyword evidence="8 12" id="KW-0472">Membrane</keyword>
<evidence type="ECO:0000313" key="14">
    <source>
        <dbReference type="Ensembl" id="ENSVKKP00000002824.1"/>
    </source>
</evidence>
<dbReference type="OMA" id="YFLMAVE"/>
<reference evidence="14" key="2">
    <citation type="submission" date="2025-09" db="UniProtKB">
        <authorList>
            <consortium name="Ensembl"/>
        </authorList>
    </citation>
    <scope>IDENTIFICATION</scope>
</reference>
<keyword evidence="7 11" id="KW-0297">G-protein coupled receptor</keyword>
<evidence type="ECO:0000256" key="9">
    <source>
        <dbReference type="ARBA" id="ARBA00023170"/>
    </source>
</evidence>
<dbReference type="CDD" id="cd13954">
    <property type="entry name" value="7tmA_OR"/>
    <property type="match status" value="1"/>
</dbReference>
<comment type="similarity">
    <text evidence="2 11">Belongs to the G-protein coupled receptor 1 family.</text>
</comment>
<evidence type="ECO:0000256" key="3">
    <source>
        <dbReference type="ARBA" id="ARBA00022475"/>
    </source>
</evidence>
<evidence type="ECO:0000256" key="1">
    <source>
        <dbReference type="ARBA" id="ARBA00004651"/>
    </source>
</evidence>
<dbReference type="PROSITE" id="PS00237">
    <property type="entry name" value="G_PROTEIN_RECEP_F1_1"/>
    <property type="match status" value="1"/>
</dbReference>
<dbReference type="InterPro" id="IPR000276">
    <property type="entry name" value="GPCR_Rhodpsn"/>
</dbReference>
<sequence>RALKDLREPQMCNGTAVSEFVLLGLSSNPDAHFILFSLFLVIYLVALVGNLLILLLISLDKKLHNPMYFFLGNLSVVDIGYTTSTVPKMLLNYLSQDKSISLTGCFIQMFFFITFGGTECLLLGAMAYDRYAAICHPLHYSMLLSPKVCAWLAAAAWILGLFNSSVHSGLMSLLKFCRGNIIHHFFCDIPHLFPLSCSDTKVNKIAIFLVGEGLGMGSFLVTLVSYVYIVLAILRIRTKEGRFKAFSTCASHLTVVNIYFVTIIFTYLKPNSTYSQQQDQVLSVLYGILTPMLNPIIYSFRNKDVQGALRKVML</sequence>
<proteinExistence type="inferred from homology"/>
<accession>A0A8D2IUK3</accession>
<dbReference type="PANTHER" id="PTHR26452">
    <property type="entry name" value="OLFACTORY RECEPTOR"/>
    <property type="match status" value="1"/>
</dbReference>
<dbReference type="GO" id="GO:0005886">
    <property type="term" value="C:plasma membrane"/>
    <property type="evidence" value="ECO:0007669"/>
    <property type="project" value="UniProtKB-SubCell"/>
</dbReference>
<feature type="transmembrane region" description="Helical" evidence="12">
    <location>
        <begin position="106"/>
        <end position="128"/>
    </location>
</feature>
<keyword evidence="10 11" id="KW-0807">Transducer</keyword>
<keyword evidence="3 12" id="KW-1003">Cell membrane</keyword>
<dbReference type="Ensembl" id="ENSVKKT00000002900.1">
    <property type="protein sequence ID" value="ENSVKKP00000002824.1"/>
    <property type="gene ID" value="ENSVKKG00000002221.1"/>
</dbReference>
<evidence type="ECO:0000256" key="2">
    <source>
        <dbReference type="ARBA" id="ARBA00010663"/>
    </source>
</evidence>
<dbReference type="FunFam" id="1.10.1220.70:FF:000001">
    <property type="entry name" value="Olfactory receptor"/>
    <property type="match status" value="1"/>
</dbReference>
<evidence type="ECO:0000256" key="4">
    <source>
        <dbReference type="ARBA" id="ARBA00022692"/>
    </source>
</evidence>
<dbReference type="Proteomes" id="UP000694545">
    <property type="component" value="Unplaced"/>
</dbReference>
<reference evidence="14" key="1">
    <citation type="submission" date="2025-08" db="UniProtKB">
        <authorList>
            <consortium name="Ensembl"/>
        </authorList>
    </citation>
    <scope>IDENTIFICATION</scope>
</reference>
<protein>
    <recommendedName>
        <fullName evidence="12">Olfactory receptor</fullName>
    </recommendedName>
</protein>
<evidence type="ECO:0000256" key="6">
    <source>
        <dbReference type="ARBA" id="ARBA00022989"/>
    </source>
</evidence>
<evidence type="ECO:0000256" key="12">
    <source>
        <dbReference type="RuleBase" id="RU363047"/>
    </source>
</evidence>
<keyword evidence="12" id="KW-0716">Sensory transduction</keyword>
<keyword evidence="6 12" id="KW-1133">Transmembrane helix</keyword>
<evidence type="ECO:0000256" key="7">
    <source>
        <dbReference type="ARBA" id="ARBA00023040"/>
    </source>
</evidence>
<dbReference type="AlphaFoldDB" id="A0A8D2IUK3"/>
<keyword evidence="4 11" id="KW-0812">Transmembrane</keyword>
<evidence type="ECO:0000256" key="8">
    <source>
        <dbReference type="ARBA" id="ARBA00023136"/>
    </source>
</evidence>
<comment type="subcellular location">
    <subcellularLocation>
        <location evidence="1 12">Cell membrane</location>
        <topology evidence="1 12">Multi-pass membrane protein</topology>
    </subcellularLocation>
</comment>
<dbReference type="InterPro" id="IPR050516">
    <property type="entry name" value="Olfactory_GPCR"/>
</dbReference>
<gene>
    <name evidence="14" type="primary">LOC123033350</name>
</gene>
<evidence type="ECO:0000256" key="10">
    <source>
        <dbReference type="ARBA" id="ARBA00023224"/>
    </source>
</evidence>
<dbReference type="PRINTS" id="PR00245">
    <property type="entry name" value="OLFACTORYR"/>
</dbReference>
<dbReference type="InterPro" id="IPR000725">
    <property type="entry name" value="Olfact_rcpt"/>
</dbReference>
<feature type="transmembrane region" description="Helical" evidence="12">
    <location>
        <begin position="280"/>
        <end position="300"/>
    </location>
</feature>
<feature type="transmembrane region" description="Helical" evidence="12">
    <location>
        <begin position="148"/>
        <end position="166"/>
    </location>
</feature>
<dbReference type="SUPFAM" id="SSF81321">
    <property type="entry name" value="Family A G protein-coupled receptor-like"/>
    <property type="match status" value="1"/>
</dbReference>
<name>A0A8D2IUK3_VARKO</name>
<evidence type="ECO:0000313" key="15">
    <source>
        <dbReference type="Proteomes" id="UP000694545"/>
    </source>
</evidence>
<dbReference type="Pfam" id="PF13853">
    <property type="entry name" value="7tm_4"/>
    <property type="match status" value="1"/>
</dbReference>
<feature type="transmembrane region" description="Helical" evidence="12">
    <location>
        <begin position="68"/>
        <end position="86"/>
    </location>
</feature>
<evidence type="ECO:0000256" key="5">
    <source>
        <dbReference type="ARBA" id="ARBA00022725"/>
    </source>
</evidence>
<keyword evidence="15" id="KW-1185">Reference proteome</keyword>